<evidence type="ECO:0000256" key="6">
    <source>
        <dbReference type="SAM" id="Phobius"/>
    </source>
</evidence>
<dbReference type="InParanoid" id="B2A1I7"/>
<name>B2A1I7_NATTJ</name>
<dbReference type="GO" id="GO:0005384">
    <property type="term" value="F:manganese ion transmembrane transporter activity"/>
    <property type="evidence" value="ECO:0007669"/>
    <property type="project" value="TreeGrafter"/>
</dbReference>
<evidence type="ECO:0000256" key="1">
    <source>
        <dbReference type="ARBA" id="ARBA00004141"/>
    </source>
</evidence>
<dbReference type="NCBIfam" id="NF037982">
    <property type="entry name" value="Nramp_1"/>
    <property type="match status" value="1"/>
</dbReference>
<dbReference type="Proteomes" id="UP000001683">
    <property type="component" value="Chromosome"/>
</dbReference>
<dbReference type="GO" id="GO:0034755">
    <property type="term" value="P:iron ion transmembrane transport"/>
    <property type="evidence" value="ECO:0007669"/>
    <property type="project" value="TreeGrafter"/>
</dbReference>
<feature type="transmembrane region" description="Helical" evidence="6">
    <location>
        <begin position="147"/>
        <end position="166"/>
    </location>
</feature>
<feature type="transmembrane region" description="Helical" evidence="6">
    <location>
        <begin position="341"/>
        <end position="364"/>
    </location>
</feature>
<comment type="subcellular location">
    <subcellularLocation>
        <location evidence="1">Membrane</location>
        <topology evidence="1">Multi-pass membrane protein</topology>
    </subcellularLocation>
</comment>
<dbReference type="EMBL" id="CP001034">
    <property type="protein sequence ID" value="ACB84727.1"/>
    <property type="molecule type" value="Genomic_DNA"/>
</dbReference>
<feature type="transmembrane region" description="Helical" evidence="6">
    <location>
        <begin position="81"/>
        <end position="101"/>
    </location>
</feature>
<reference evidence="7 8" key="1">
    <citation type="submission" date="2008-04" db="EMBL/GenBank/DDBJ databases">
        <title>Complete sequence of chromosome of Natranaerobius thermophilus JW/NM-WN-LF.</title>
        <authorList>
            <consortium name="US DOE Joint Genome Institute"/>
            <person name="Copeland A."/>
            <person name="Lucas S."/>
            <person name="Lapidus A."/>
            <person name="Glavina del Rio T."/>
            <person name="Dalin E."/>
            <person name="Tice H."/>
            <person name="Bruce D."/>
            <person name="Goodwin L."/>
            <person name="Pitluck S."/>
            <person name="Chertkov O."/>
            <person name="Brettin T."/>
            <person name="Detter J.C."/>
            <person name="Han C."/>
            <person name="Kuske C.R."/>
            <person name="Schmutz J."/>
            <person name="Larimer F."/>
            <person name="Land M."/>
            <person name="Hauser L."/>
            <person name="Kyrpides N."/>
            <person name="Lykidis A."/>
            <person name="Mesbah N.M."/>
            <person name="Wiegel J."/>
        </authorList>
    </citation>
    <scope>NUCLEOTIDE SEQUENCE [LARGE SCALE GENOMIC DNA]</scope>
    <source>
        <strain evidence="8">ATCC BAA-1301 / DSM 18059 / JW/NM-WN-LF</strain>
    </source>
</reference>
<dbReference type="AlphaFoldDB" id="B2A1I7"/>
<dbReference type="OrthoDB" id="141480at2"/>
<dbReference type="GO" id="GO:0005886">
    <property type="term" value="C:plasma membrane"/>
    <property type="evidence" value="ECO:0007669"/>
    <property type="project" value="TreeGrafter"/>
</dbReference>
<reference evidence="7 8" key="2">
    <citation type="journal article" date="2011" name="J. Bacteriol.">
        <title>Complete genome sequence of the anaerobic, halophilic alkalithermophile Natranaerobius thermophilus JW/NM-WN-LF.</title>
        <authorList>
            <person name="Zhao B."/>
            <person name="Mesbah N.M."/>
            <person name="Dalin E."/>
            <person name="Goodwin L."/>
            <person name="Nolan M."/>
            <person name="Pitluck S."/>
            <person name="Chertkov O."/>
            <person name="Brettin T.S."/>
            <person name="Han J."/>
            <person name="Larimer F.W."/>
            <person name="Land M.L."/>
            <person name="Hauser L."/>
            <person name="Kyrpides N."/>
            <person name="Wiegel J."/>
        </authorList>
    </citation>
    <scope>NUCLEOTIDE SEQUENCE [LARGE SCALE GENOMIC DNA]</scope>
    <source>
        <strain evidence="8">ATCC BAA-1301 / DSM 18059 / JW/NM-WN-LF</strain>
    </source>
</reference>
<feature type="transmembrane region" description="Helical" evidence="6">
    <location>
        <begin position="318"/>
        <end position="335"/>
    </location>
</feature>
<keyword evidence="5 6" id="KW-0472">Membrane</keyword>
<sequence length="406" mass="42751">MNFVKRLKNIGPGALVAAAFIGPGTVTTATVTGAEYGYTLLWALVFSIFATIVLQEMSMRVGIVSKMELGEALRNEFENPIIKWFSIILVVVAIGVGAAAFETGNILGGALGVETLTGIHVNIVGPVIGIIAAFILWSGSYKIVEKFLIGLVIVMSMAFIITALVVSPNMGEVLSGMFVPEIPEGGLAFAIGLIGTTVVPYNLFLHASAVQERWTDPKDLPQARFDTFFSIILGGIITLAIIVTASATFYGTGVVPEDGAAMAEQLSPLLGAWAKWFFAIGLFGAGLSSAVTAPLAGAYATAGALGWRRDLKGRNFRIVLMIILAIGVVGSGMGYDPVTVILIAQIANGIMLPIAAFFLIWISNNKKRLGAWTNGPIHNVLGIIVLIVAVILGLKSLYDALTGVLL</sequence>
<dbReference type="PANTHER" id="PTHR11706:SF33">
    <property type="entry name" value="NATURAL RESISTANCE-ASSOCIATED MACROPHAGE PROTEIN 2"/>
    <property type="match status" value="1"/>
</dbReference>
<keyword evidence="3 6" id="KW-0812">Transmembrane</keyword>
<dbReference type="InterPro" id="IPR001734">
    <property type="entry name" value="Na/solute_symporter"/>
</dbReference>
<dbReference type="eggNOG" id="COG1914">
    <property type="taxonomic scope" value="Bacteria"/>
</dbReference>
<dbReference type="PROSITE" id="PS50283">
    <property type="entry name" value="NA_SOLUT_SYMP_3"/>
    <property type="match status" value="1"/>
</dbReference>
<dbReference type="FunCoup" id="B2A1I7">
    <property type="interactions" value="263"/>
</dbReference>
<dbReference type="KEGG" id="nth:Nther_1144"/>
<evidence type="ECO:0000256" key="3">
    <source>
        <dbReference type="ARBA" id="ARBA00022692"/>
    </source>
</evidence>
<evidence type="ECO:0000256" key="4">
    <source>
        <dbReference type="ARBA" id="ARBA00022989"/>
    </source>
</evidence>
<keyword evidence="2" id="KW-0813">Transport</keyword>
<feature type="transmembrane region" description="Helical" evidence="6">
    <location>
        <begin position="228"/>
        <end position="250"/>
    </location>
</feature>
<evidence type="ECO:0000256" key="2">
    <source>
        <dbReference type="ARBA" id="ARBA00022448"/>
    </source>
</evidence>
<evidence type="ECO:0000256" key="5">
    <source>
        <dbReference type="ARBA" id="ARBA00023136"/>
    </source>
</evidence>
<gene>
    <name evidence="7" type="ordered locus">Nther_1144</name>
</gene>
<feature type="transmembrane region" description="Helical" evidence="6">
    <location>
        <begin position="186"/>
        <end position="207"/>
    </location>
</feature>
<dbReference type="HOGENOM" id="CLU_020088_6_3_9"/>
<evidence type="ECO:0000313" key="8">
    <source>
        <dbReference type="Proteomes" id="UP000001683"/>
    </source>
</evidence>
<dbReference type="GO" id="GO:0015086">
    <property type="term" value="F:cadmium ion transmembrane transporter activity"/>
    <property type="evidence" value="ECO:0007669"/>
    <property type="project" value="TreeGrafter"/>
</dbReference>
<dbReference type="InterPro" id="IPR001046">
    <property type="entry name" value="NRAMP_fam"/>
</dbReference>
<feature type="transmembrane region" description="Helical" evidence="6">
    <location>
        <begin position="38"/>
        <end position="57"/>
    </location>
</feature>
<feature type="transmembrane region" description="Helical" evidence="6">
    <location>
        <begin position="276"/>
        <end position="306"/>
    </location>
</feature>
<proteinExistence type="predicted"/>
<feature type="transmembrane region" description="Helical" evidence="6">
    <location>
        <begin position="121"/>
        <end position="140"/>
    </location>
</feature>
<accession>B2A1I7</accession>
<dbReference type="Pfam" id="PF01566">
    <property type="entry name" value="Nramp"/>
    <property type="match status" value="1"/>
</dbReference>
<dbReference type="STRING" id="457570.Nther_1144"/>
<feature type="transmembrane region" description="Helical" evidence="6">
    <location>
        <begin position="376"/>
        <end position="398"/>
    </location>
</feature>
<dbReference type="RefSeq" id="WP_012447602.1">
    <property type="nucleotide sequence ID" value="NC_010718.1"/>
</dbReference>
<protein>
    <submittedName>
        <fullName evidence="7">Natural resistance-associated macrophage protein</fullName>
    </submittedName>
</protein>
<dbReference type="PRINTS" id="PR00447">
    <property type="entry name" value="NATRESASSCMP"/>
</dbReference>
<dbReference type="PANTHER" id="PTHR11706">
    <property type="entry name" value="SOLUTE CARRIER PROTEIN FAMILY 11 MEMBER"/>
    <property type="match status" value="1"/>
</dbReference>
<keyword evidence="8" id="KW-1185">Reference proteome</keyword>
<organism evidence="7 8">
    <name type="scientific">Natranaerobius thermophilus (strain ATCC BAA-1301 / DSM 18059 / JW/NM-WN-LF)</name>
    <dbReference type="NCBI Taxonomy" id="457570"/>
    <lineage>
        <taxon>Bacteria</taxon>
        <taxon>Bacillati</taxon>
        <taxon>Bacillota</taxon>
        <taxon>Clostridia</taxon>
        <taxon>Natranaerobiales</taxon>
        <taxon>Natranaerobiaceae</taxon>
        <taxon>Natranaerobius</taxon>
    </lineage>
</organism>
<keyword evidence="4 6" id="KW-1133">Transmembrane helix</keyword>
<evidence type="ECO:0000313" key="7">
    <source>
        <dbReference type="EMBL" id="ACB84727.1"/>
    </source>
</evidence>